<protein>
    <submittedName>
        <fullName evidence="3">Leukotriene A-4 hydrolase</fullName>
    </submittedName>
</protein>
<dbReference type="PANTHER" id="PTHR45726:SF3">
    <property type="entry name" value="LEUKOTRIENE A-4 HYDROLASE"/>
    <property type="match status" value="1"/>
</dbReference>
<sequence length="72" mass="8419">MSAMRDGQEADPQDNNRIVYRFRQPTEAMLQVAEALVGPYVWGQYDILVIAHEISHSWTGNLVTNQTWEHFW</sequence>
<dbReference type="Gene3D" id="3.30.2010.30">
    <property type="match status" value="1"/>
</dbReference>
<dbReference type="GO" id="GO:0043171">
    <property type="term" value="P:peptide catabolic process"/>
    <property type="evidence" value="ECO:0007669"/>
    <property type="project" value="TreeGrafter"/>
</dbReference>
<comment type="cofactor">
    <cofactor evidence="1">
        <name>Zn(2+)</name>
        <dbReference type="ChEBI" id="CHEBI:29105"/>
    </cofactor>
    <text evidence="1">Binds 1 zinc ion per subunit.</text>
</comment>
<dbReference type="GO" id="GO:0004177">
    <property type="term" value="F:aminopeptidase activity"/>
    <property type="evidence" value="ECO:0007669"/>
    <property type="project" value="TreeGrafter"/>
</dbReference>
<dbReference type="OrthoDB" id="79562at2759"/>
<dbReference type="PANTHER" id="PTHR45726">
    <property type="entry name" value="LEUKOTRIENE A-4 HYDROLASE"/>
    <property type="match status" value="1"/>
</dbReference>
<name>A0A4Z2EQR8_9TELE</name>
<dbReference type="GO" id="GO:0008270">
    <property type="term" value="F:zinc ion binding"/>
    <property type="evidence" value="ECO:0007669"/>
    <property type="project" value="InterPro"/>
</dbReference>
<feature type="domain" description="Peptidase M1 membrane alanine aminopeptidase" evidence="2">
    <location>
        <begin position="48"/>
        <end position="72"/>
    </location>
</feature>
<dbReference type="GO" id="GO:0005829">
    <property type="term" value="C:cytosol"/>
    <property type="evidence" value="ECO:0007669"/>
    <property type="project" value="TreeGrafter"/>
</dbReference>
<dbReference type="GO" id="GO:0004463">
    <property type="term" value="F:leukotriene-A4 hydrolase activity"/>
    <property type="evidence" value="ECO:0007669"/>
    <property type="project" value="TreeGrafter"/>
</dbReference>
<dbReference type="GO" id="GO:0008237">
    <property type="term" value="F:metallopeptidase activity"/>
    <property type="evidence" value="ECO:0007669"/>
    <property type="project" value="InterPro"/>
</dbReference>
<keyword evidence="3" id="KW-0378">Hydrolase</keyword>
<dbReference type="SUPFAM" id="SSF55486">
    <property type="entry name" value="Metalloproteases ('zincins'), catalytic domain"/>
    <property type="match status" value="1"/>
</dbReference>
<evidence type="ECO:0000313" key="4">
    <source>
        <dbReference type="Proteomes" id="UP000314294"/>
    </source>
</evidence>
<dbReference type="EMBL" id="SRLO01003715">
    <property type="protein sequence ID" value="TNN31188.1"/>
    <property type="molecule type" value="Genomic_DNA"/>
</dbReference>
<keyword evidence="4" id="KW-1185">Reference proteome</keyword>
<dbReference type="GO" id="GO:0004301">
    <property type="term" value="F:epoxide hydrolase activity"/>
    <property type="evidence" value="ECO:0007669"/>
    <property type="project" value="TreeGrafter"/>
</dbReference>
<dbReference type="Proteomes" id="UP000314294">
    <property type="component" value="Unassembled WGS sequence"/>
</dbReference>
<reference evidence="3 4" key="1">
    <citation type="submission" date="2019-03" db="EMBL/GenBank/DDBJ databases">
        <title>First draft genome of Liparis tanakae, snailfish: a comprehensive survey of snailfish specific genes.</title>
        <authorList>
            <person name="Kim W."/>
            <person name="Song I."/>
            <person name="Jeong J.-H."/>
            <person name="Kim D."/>
            <person name="Kim S."/>
            <person name="Ryu S."/>
            <person name="Song J.Y."/>
            <person name="Lee S.K."/>
        </authorList>
    </citation>
    <scope>NUCLEOTIDE SEQUENCE [LARGE SCALE GENOMIC DNA]</scope>
    <source>
        <tissue evidence="3">Muscle</tissue>
    </source>
</reference>
<feature type="binding site" evidence="1">
    <location>
        <position position="52"/>
    </location>
    <ligand>
        <name>Zn(2+)</name>
        <dbReference type="ChEBI" id="CHEBI:29105"/>
        <note>catalytic</note>
    </ligand>
</feature>
<dbReference type="InterPro" id="IPR027268">
    <property type="entry name" value="Peptidase_M4/M1_CTD_sf"/>
</dbReference>
<organism evidence="3 4">
    <name type="scientific">Liparis tanakae</name>
    <name type="common">Tanaka's snailfish</name>
    <dbReference type="NCBI Taxonomy" id="230148"/>
    <lineage>
        <taxon>Eukaryota</taxon>
        <taxon>Metazoa</taxon>
        <taxon>Chordata</taxon>
        <taxon>Craniata</taxon>
        <taxon>Vertebrata</taxon>
        <taxon>Euteleostomi</taxon>
        <taxon>Actinopterygii</taxon>
        <taxon>Neopterygii</taxon>
        <taxon>Teleostei</taxon>
        <taxon>Neoteleostei</taxon>
        <taxon>Acanthomorphata</taxon>
        <taxon>Eupercaria</taxon>
        <taxon>Perciformes</taxon>
        <taxon>Cottioidei</taxon>
        <taxon>Cottales</taxon>
        <taxon>Liparidae</taxon>
        <taxon>Liparis</taxon>
    </lineage>
</organism>
<dbReference type="InterPro" id="IPR014782">
    <property type="entry name" value="Peptidase_M1_dom"/>
</dbReference>
<dbReference type="GO" id="GO:0005634">
    <property type="term" value="C:nucleus"/>
    <property type="evidence" value="ECO:0007669"/>
    <property type="project" value="TreeGrafter"/>
</dbReference>
<dbReference type="AlphaFoldDB" id="A0A4Z2EQR8"/>
<dbReference type="GO" id="GO:0019370">
    <property type="term" value="P:leukotriene biosynthetic process"/>
    <property type="evidence" value="ECO:0007669"/>
    <property type="project" value="TreeGrafter"/>
</dbReference>
<accession>A0A4Z2EQR8</accession>
<feature type="binding site" evidence="1">
    <location>
        <position position="56"/>
    </location>
    <ligand>
        <name>Zn(2+)</name>
        <dbReference type="ChEBI" id="CHEBI:29105"/>
        <note>catalytic</note>
    </ligand>
</feature>
<dbReference type="Pfam" id="PF01433">
    <property type="entry name" value="Peptidase_M1"/>
    <property type="match status" value="1"/>
</dbReference>
<comment type="caution">
    <text evidence="3">The sequence shown here is derived from an EMBL/GenBank/DDBJ whole genome shotgun (WGS) entry which is preliminary data.</text>
</comment>
<dbReference type="Gene3D" id="1.10.390.10">
    <property type="entry name" value="Neutral Protease Domain 2"/>
    <property type="match status" value="1"/>
</dbReference>
<evidence type="ECO:0000256" key="1">
    <source>
        <dbReference type="PIRSR" id="PIRSR634015-3"/>
    </source>
</evidence>
<proteinExistence type="predicted"/>
<evidence type="ECO:0000259" key="2">
    <source>
        <dbReference type="Pfam" id="PF01433"/>
    </source>
</evidence>
<keyword evidence="1" id="KW-0862">Zinc</keyword>
<dbReference type="InterPro" id="IPR034015">
    <property type="entry name" value="M1_LTA4H"/>
</dbReference>
<evidence type="ECO:0000313" key="3">
    <source>
        <dbReference type="EMBL" id="TNN31188.1"/>
    </source>
</evidence>
<gene>
    <name evidence="3" type="primary">LTA4H_3</name>
    <name evidence="3" type="ORF">EYF80_058662</name>
</gene>
<keyword evidence="1" id="KW-0479">Metal-binding</keyword>